<accession>A0A1H2L9J0</accession>
<evidence type="ECO:0000313" key="1">
    <source>
        <dbReference type="EMBL" id="SDU77241.1"/>
    </source>
</evidence>
<feature type="non-terminal residue" evidence="1">
    <location>
        <position position="30"/>
    </location>
</feature>
<gene>
    <name evidence="1" type="ORF">SAMN04488548_1351</name>
</gene>
<name>A0A1H2L9J0_9ACTN</name>
<reference evidence="1 2" key="1">
    <citation type="submission" date="2016-10" db="EMBL/GenBank/DDBJ databases">
        <authorList>
            <person name="de Groot N.N."/>
        </authorList>
    </citation>
    <scope>NUCLEOTIDE SEQUENCE [LARGE SCALE GENOMIC DNA]</scope>
    <source>
        <strain evidence="1 2">DSM 44215</strain>
    </source>
</reference>
<proteinExistence type="predicted"/>
<dbReference type="EMBL" id="FNLM01000035">
    <property type="protein sequence ID" value="SDU77241.1"/>
    <property type="molecule type" value="Genomic_DNA"/>
</dbReference>
<evidence type="ECO:0000313" key="2">
    <source>
        <dbReference type="Proteomes" id="UP000183180"/>
    </source>
</evidence>
<sequence length="30" mass="3580">MRIEWNQKAFKDVRYGRTSDIISELEGHAE</sequence>
<dbReference type="AlphaFoldDB" id="A0A1H2L9J0"/>
<dbReference type="Proteomes" id="UP000183180">
    <property type="component" value="Unassembled WGS sequence"/>
</dbReference>
<protein>
    <submittedName>
        <fullName evidence="1">Uncharacterized protein</fullName>
    </submittedName>
</protein>
<organism evidence="1 2">
    <name type="scientific">Gordonia westfalica</name>
    <dbReference type="NCBI Taxonomy" id="158898"/>
    <lineage>
        <taxon>Bacteria</taxon>
        <taxon>Bacillati</taxon>
        <taxon>Actinomycetota</taxon>
        <taxon>Actinomycetes</taxon>
        <taxon>Mycobacteriales</taxon>
        <taxon>Gordoniaceae</taxon>
        <taxon>Gordonia</taxon>
    </lineage>
</organism>